<sequence length="92" mass="10046">MVVKMFGALGLFSGMIAVATFQLWWMLSRPRVEVEVGADFYDSSQSSGVVTDVYYPVVGGWLYLLLLATPLALGIAIGTALTRAGWSLTRER</sequence>
<keyword evidence="3" id="KW-1185">Reference proteome</keyword>
<dbReference type="Proteomes" id="UP000006304">
    <property type="component" value="Chromosome"/>
</dbReference>
<name>K0EU70_NOCB7</name>
<feature type="transmembrane region" description="Helical" evidence="1">
    <location>
        <begin position="7"/>
        <end position="27"/>
    </location>
</feature>
<dbReference type="AlphaFoldDB" id="K0EU70"/>
<keyword evidence="1" id="KW-0812">Transmembrane</keyword>
<keyword evidence="1" id="KW-1133">Transmembrane helix</keyword>
<feature type="transmembrane region" description="Helical" evidence="1">
    <location>
        <begin position="61"/>
        <end position="82"/>
    </location>
</feature>
<keyword evidence="1" id="KW-0472">Membrane</keyword>
<evidence type="ECO:0008006" key="4">
    <source>
        <dbReference type="Google" id="ProtNLM"/>
    </source>
</evidence>
<dbReference type="KEGG" id="nbr:O3I_013315"/>
<reference evidence="2 3" key="1">
    <citation type="journal article" date="2012" name="J. Bacteriol.">
        <title>Complete genome sequence of Nocardia brasiliensis HUJEG-1.</title>
        <authorList>
            <person name="Vera-Cabrera L."/>
            <person name="Ortiz-Lopez R."/>
            <person name="Elizondo-Gonzalez R."/>
            <person name="Perez-Maya A.A."/>
            <person name="Ocampo-Candiani J."/>
        </authorList>
    </citation>
    <scope>NUCLEOTIDE SEQUENCE [LARGE SCALE GENOMIC DNA]</scope>
    <source>
        <strain evidence="3">ATCC 700358</strain>
    </source>
</reference>
<dbReference type="EMBL" id="CP003876">
    <property type="protein sequence ID" value="AFU00624.1"/>
    <property type="molecule type" value="Genomic_DNA"/>
</dbReference>
<dbReference type="RefSeq" id="WP_014983479.1">
    <property type="nucleotide sequence ID" value="NC_018681.1"/>
</dbReference>
<accession>K0EU70</accession>
<evidence type="ECO:0000256" key="1">
    <source>
        <dbReference type="SAM" id="Phobius"/>
    </source>
</evidence>
<gene>
    <name evidence="2" type="ORF">O3I_013315</name>
</gene>
<protein>
    <recommendedName>
        <fullName evidence="4">Transmembrane protein</fullName>
    </recommendedName>
</protein>
<evidence type="ECO:0000313" key="3">
    <source>
        <dbReference type="Proteomes" id="UP000006304"/>
    </source>
</evidence>
<evidence type="ECO:0000313" key="2">
    <source>
        <dbReference type="EMBL" id="AFU00624.1"/>
    </source>
</evidence>
<dbReference type="HOGENOM" id="CLU_2410289_0_0_11"/>
<organism evidence="2 3">
    <name type="scientific">Nocardia brasiliensis (strain ATCC 700358 / HUJEG-1)</name>
    <dbReference type="NCBI Taxonomy" id="1133849"/>
    <lineage>
        <taxon>Bacteria</taxon>
        <taxon>Bacillati</taxon>
        <taxon>Actinomycetota</taxon>
        <taxon>Actinomycetes</taxon>
        <taxon>Mycobacteriales</taxon>
        <taxon>Nocardiaceae</taxon>
        <taxon>Nocardia</taxon>
    </lineage>
</organism>
<proteinExistence type="predicted"/>